<gene>
    <name evidence="6" type="ORF">H696_01145</name>
</gene>
<evidence type="ECO:0000256" key="3">
    <source>
        <dbReference type="ARBA" id="ARBA00022989"/>
    </source>
</evidence>
<evidence type="ECO:0000313" key="6">
    <source>
        <dbReference type="EMBL" id="KCV71723.1"/>
    </source>
</evidence>
<evidence type="ECO:0000256" key="2">
    <source>
        <dbReference type="ARBA" id="ARBA00022692"/>
    </source>
</evidence>
<dbReference type="Gene3D" id="3.20.20.190">
    <property type="entry name" value="Phosphatidylinositol (PI) phosphodiesterase"/>
    <property type="match status" value="1"/>
</dbReference>
<name>A0A058ZCR4_FONAL</name>
<dbReference type="GO" id="GO:0016020">
    <property type="term" value="C:membrane"/>
    <property type="evidence" value="ECO:0007669"/>
    <property type="project" value="UniProtKB-SubCell"/>
</dbReference>
<evidence type="ECO:0008006" key="8">
    <source>
        <dbReference type="Google" id="ProtNLM"/>
    </source>
</evidence>
<accession>A0A058ZCR4</accession>
<dbReference type="InterPro" id="IPR017946">
    <property type="entry name" value="PLC-like_Pdiesterase_TIM-brl"/>
</dbReference>
<feature type="chain" id="PRO_5001566473" description="Phosphatidylinositol-specific phospholipase C X domain-containing protein" evidence="5">
    <location>
        <begin position="25"/>
        <end position="872"/>
    </location>
</feature>
<evidence type="ECO:0000256" key="5">
    <source>
        <dbReference type="SAM" id="SignalP"/>
    </source>
</evidence>
<dbReference type="InterPro" id="IPR051008">
    <property type="entry name" value="Telomere_Capping_Maintenance"/>
</dbReference>
<keyword evidence="3" id="KW-1133">Transmembrane helix</keyword>
<organism evidence="6">
    <name type="scientific">Fonticula alba</name>
    <name type="common">Slime mold</name>
    <dbReference type="NCBI Taxonomy" id="691883"/>
    <lineage>
        <taxon>Eukaryota</taxon>
        <taxon>Rotosphaerida</taxon>
        <taxon>Fonticulaceae</taxon>
        <taxon>Fonticula</taxon>
    </lineage>
</organism>
<dbReference type="PANTHER" id="PTHR35518">
    <property type="entry name" value="MAINTENANCE OF TELOMOERE CAPPING"/>
    <property type="match status" value="1"/>
</dbReference>
<keyword evidence="5" id="KW-0732">Signal</keyword>
<reference evidence="6" key="1">
    <citation type="submission" date="2013-04" db="EMBL/GenBank/DDBJ databases">
        <title>The Genome Sequence of Fonticula alba ATCC 38817.</title>
        <authorList>
            <consortium name="The Broad Institute Genomics Platform"/>
            <person name="Russ C."/>
            <person name="Cuomo C."/>
            <person name="Burger G."/>
            <person name="Gray M.W."/>
            <person name="Holland P.W.H."/>
            <person name="King N."/>
            <person name="Lang F.B.F."/>
            <person name="Roger A.J."/>
            <person name="Ruiz-Trillo I."/>
            <person name="Brown M."/>
            <person name="Walker B."/>
            <person name="Young S."/>
            <person name="Zeng Q."/>
            <person name="Gargeya S."/>
            <person name="Fitzgerald M."/>
            <person name="Haas B."/>
            <person name="Abouelleil A."/>
            <person name="Allen A.W."/>
            <person name="Alvarado L."/>
            <person name="Arachchi H.M."/>
            <person name="Berlin A.M."/>
            <person name="Chapman S.B."/>
            <person name="Gainer-Dewar J."/>
            <person name="Goldberg J."/>
            <person name="Griggs A."/>
            <person name="Gujja S."/>
            <person name="Hansen M."/>
            <person name="Howarth C."/>
            <person name="Imamovic A."/>
            <person name="Ireland A."/>
            <person name="Larimer J."/>
            <person name="McCowan C."/>
            <person name="Murphy C."/>
            <person name="Pearson M."/>
            <person name="Poon T.W."/>
            <person name="Priest M."/>
            <person name="Roberts A."/>
            <person name="Saif S."/>
            <person name="Shea T."/>
            <person name="Sisk P."/>
            <person name="Sykes S."/>
            <person name="Wortman J."/>
            <person name="Nusbaum C."/>
            <person name="Birren B."/>
        </authorList>
    </citation>
    <scope>NUCLEOTIDE SEQUENCE [LARGE SCALE GENOMIC DNA]</scope>
    <source>
        <strain evidence="6">ATCC 38817</strain>
    </source>
</reference>
<dbReference type="EMBL" id="KB932202">
    <property type="protein sequence ID" value="KCV71723.1"/>
    <property type="molecule type" value="Genomic_DNA"/>
</dbReference>
<sequence length="872" mass="94460">MQRPGHLARRLALMVLLLAGVLLAEHGRAADAPDRGIASPAADAGDESIALPDLPDSWDDWLHWIRTWPPVDQLLEDLGALRLTRIMGLPDPRVAAKNSPWGVGHLDLAERGIISPLPAHASQWLASTVRFQGHLARDEPLHLLPHICAHNAYGSYSRLASRTRFWIQSPLLGGGVIPHNQVLSLTELLEVGVRRLELDVHYVPGLLPHAPGLEPLRLCHGGRAAAQLCPAVVGAFPMLSCRDLTGYFDLGHHTGCTPESQSWHGGLQEIASWLKDPRNRDEIVFLEIEDIMQGASEEEFLGPLLAAFTSGVGGTPGDMLFRPADLAAWQATQISSATAMQHWPSHNQLRQMVPHARVVFFGPSSEVNSLHRRWPETRVWMHNLEPAFDYPDNMVKEHESRGGCTLEQFRRAAAGQAVAGTPASKHTQEALLFDRIYEDRTKVSINIVRNNIVDYVGRRDVGMLTPTLVTDIMQCRASACADHLTEQRVAQQYVWSFAPGHGHRACRPGGVHTAMVLAGWAAVGPEFAALETDYPAAPRALTEGQRLALSRALGSAVGRRLTHIGGLEVEELAIVPAGRWVTIGTHAKGAATAIQREVSDPLALPVACRNRVSGEWHLTTKHHRASDNRANACEELARQIGIGPKLLVAAYPTTPHENRLLIEAAASSDVAIGMVWIGTPVIDITLAEASRIRQDASHECHTRWSDIFPSEGLLTFREASEVLQLQANSARPSIAGASVRLISLARLQEALSRGASFLATAAASLNGPARQQQQHHQQKSQSMAGAASDAVSAAVLRDLEATLRYFVLQQRPPGLAEAAKLSTIDPAPGQGEQPDAGKSSSWVGDLVGAPSELLLWAGLLVALAQSSFTLLL</sequence>
<evidence type="ECO:0000313" key="7">
    <source>
        <dbReference type="Proteomes" id="UP000030693"/>
    </source>
</evidence>
<protein>
    <recommendedName>
        <fullName evidence="8">Phosphatidylinositol-specific phospholipase C X domain-containing protein</fullName>
    </recommendedName>
</protein>
<keyword evidence="2" id="KW-0812">Transmembrane</keyword>
<dbReference type="GO" id="GO:0006629">
    <property type="term" value="P:lipid metabolic process"/>
    <property type="evidence" value="ECO:0007669"/>
    <property type="project" value="InterPro"/>
</dbReference>
<dbReference type="eggNOG" id="ENOG502SD24">
    <property type="taxonomic scope" value="Eukaryota"/>
</dbReference>
<dbReference type="PANTHER" id="PTHR35518:SF2">
    <property type="entry name" value="MAINTENANCE OF TELOMERE CAPPING PROTEIN 6"/>
    <property type="match status" value="1"/>
</dbReference>
<evidence type="ECO:0000256" key="4">
    <source>
        <dbReference type="ARBA" id="ARBA00023136"/>
    </source>
</evidence>
<proteinExistence type="predicted"/>
<dbReference type="RefSeq" id="XP_009493301.1">
    <property type="nucleotide sequence ID" value="XM_009495026.1"/>
</dbReference>
<dbReference type="GeneID" id="20525870"/>
<dbReference type="Proteomes" id="UP000030693">
    <property type="component" value="Unassembled WGS sequence"/>
</dbReference>
<comment type="subcellular location">
    <subcellularLocation>
        <location evidence="1">Membrane</location>
    </subcellularLocation>
</comment>
<evidence type="ECO:0000256" key="1">
    <source>
        <dbReference type="ARBA" id="ARBA00004370"/>
    </source>
</evidence>
<keyword evidence="4" id="KW-0472">Membrane</keyword>
<keyword evidence="7" id="KW-1185">Reference proteome</keyword>
<dbReference type="GO" id="GO:0008081">
    <property type="term" value="F:phosphoric diester hydrolase activity"/>
    <property type="evidence" value="ECO:0007669"/>
    <property type="project" value="InterPro"/>
</dbReference>
<dbReference type="AlphaFoldDB" id="A0A058ZCR4"/>
<dbReference type="SUPFAM" id="SSF51695">
    <property type="entry name" value="PLC-like phosphodiesterases"/>
    <property type="match status" value="1"/>
</dbReference>
<feature type="signal peptide" evidence="5">
    <location>
        <begin position="1"/>
        <end position="24"/>
    </location>
</feature>